<keyword evidence="1" id="KW-0472">Membrane</keyword>
<feature type="transmembrane region" description="Helical" evidence="1">
    <location>
        <begin position="260"/>
        <end position="282"/>
    </location>
</feature>
<keyword evidence="1" id="KW-0812">Transmembrane</keyword>
<keyword evidence="1" id="KW-1133">Transmembrane helix</keyword>
<dbReference type="PANTHER" id="PTHR13146:SF0">
    <property type="entry name" value="SOLUTE CARRIER FAMILY 35 MEMBER F6"/>
    <property type="match status" value="1"/>
</dbReference>
<evidence type="ECO:0000313" key="3">
    <source>
        <dbReference type="Proteomes" id="UP000747542"/>
    </source>
</evidence>
<organism evidence="2 3">
    <name type="scientific">Homarus americanus</name>
    <name type="common">American lobster</name>
    <dbReference type="NCBI Taxonomy" id="6706"/>
    <lineage>
        <taxon>Eukaryota</taxon>
        <taxon>Metazoa</taxon>
        <taxon>Ecdysozoa</taxon>
        <taxon>Arthropoda</taxon>
        <taxon>Crustacea</taxon>
        <taxon>Multicrustacea</taxon>
        <taxon>Malacostraca</taxon>
        <taxon>Eumalacostraca</taxon>
        <taxon>Eucarida</taxon>
        <taxon>Decapoda</taxon>
        <taxon>Pleocyemata</taxon>
        <taxon>Astacidea</taxon>
        <taxon>Nephropoidea</taxon>
        <taxon>Nephropidae</taxon>
        <taxon>Homarus</taxon>
    </lineage>
</organism>
<dbReference type="PANTHER" id="PTHR13146">
    <property type="match status" value="1"/>
</dbReference>
<dbReference type="EMBL" id="JAHLQT010026502">
    <property type="protein sequence ID" value="KAG7163174.1"/>
    <property type="molecule type" value="Genomic_DNA"/>
</dbReference>
<feature type="transmembrane region" description="Helical" evidence="1">
    <location>
        <begin position="229"/>
        <end position="248"/>
    </location>
</feature>
<feature type="transmembrane region" description="Helical" evidence="1">
    <location>
        <begin position="288"/>
        <end position="309"/>
    </location>
</feature>
<name>A0A8J5MU77_HOMAM</name>
<reference evidence="2" key="1">
    <citation type="journal article" date="2021" name="Sci. Adv.">
        <title>The American lobster genome reveals insights on longevity, neural, and immune adaptations.</title>
        <authorList>
            <person name="Polinski J.M."/>
            <person name="Zimin A.V."/>
            <person name="Clark K.F."/>
            <person name="Kohn A.B."/>
            <person name="Sadowski N."/>
            <person name="Timp W."/>
            <person name="Ptitsyn A."/>
            <person name="Khanna P."/>
            <person name="Romanova D.Y."/>
            <person name="Williams P."/>
            <person name="Greenwood S.J."/>
            <person name="Moroz L.L."/>
            <person name="Walt D.R."/>
            <person name="Bodnar A.G."/>
        </authorList>
    </citation>
    <scope>NUCLEOTIDE SEQUENCE</scope>
    <source>
        <strain evidence="2">GMGI-L3</strain>
    </source>
</reference>
<dbReference type="AlphaFoldDB" id="A0A8J5MU77"/>
<accession>A0A8J5MU77</accession>
<comment type="caution">
    <text evidence="2">The sequence shown here is derived from an EMBL/GenBank/DDBJ whole genome shotgun (WGS) entry which is preliminary data.</text>
</comment>
<evidence type="ECO:0000256" key="1">
    <source>
        <dbReference type="SAM" id="Phobius"/>
    </source>
</evidence>
<gene>
    <name evidence="2" type="primary">Slc35F6-L2</name>
    <name evidence="2" type="ORF">Hamer_G002250</name>
</gene>
<keyword evidence="3" id="KW-1185">Reference proteome</keyword>
<dbReference type="GO" id="GO:0016020">
    <property type="term" value="C:membrane"/>
    <property type="evidence" value="ECO:0007669"/>
    <property type="project" value="TreeGrafter"/>
</dbReference>
<proteinExistence type="predicted"/>
<feature type="transmembrane region" description="Helical" evidence="1">
    <location>
        <begin position="46"/>
        <end position="66"/>
    </location>
</feature>
<evidence type="ECO:0000313" key="2">
    <source>
        <dbReference type="EMBL" id="KAG7163174.1"/>
    </source>
</evidence>
<feature type="transmembrane region" description="Helical" evidence="1">
    <location>
        <begin position="176"/>
        <end position="200"/>
    </location>
</feature>
<dbReference type="Proteomes" id="UP000747542">
    <property type="component" value="Unassembled WGS sequence"/>
</dbReference>
<protein>
    <submittedName>
        <fullName evidence="2">Solute carrier family 35 member F6-like 2</fullName>
    </submittedName>
</protein>
<sequence length="357" mass="40100">MGWTGKQMVLALVMVFTGSINTLTAKWADRIQSVNRQGHKTTFSHPFFQADCMFIGEMLCLATFYLQLMITRRSQRDTVEMAPDPHQVVDVPRYIFYLPAICDVTATSMMCCHRVHGVTVGGVLRSSPQVLPLAGHRYRHRRPYHRDLLIVAAQVFTATQMVVEEKFLAKYKAPPLMVVGWEGVFGFLTLSVLLVPMYYIPAGKFSGNERGVLEDAIDAFVQLSNSGTLVASIILTIISIAFFNFAGVSVTKEFSATTRMVLDSVRTLVIWLVTLALRWQTFQYLQPIGYVVLVVGMMLYNDVLILPFLRRRGLVRDQPSESDSQPVIKSTDEIVRRDPYQLGSAVRLPNMAMCSTG</sequence>